<dbReference type="InterPro" id="IPR011701">
    <property type="entry name" value="MFS"/>
</dbReference>
<dbReference type="OrthoDB" id="5141738at2759"/>
<feature type="transmembrane region" description="Helical" evidence="7">
    <location>
        <begin position="241"/>
        <end position="263"/>
    </location>
</feature>
<dbReference type="PROSITE" id="PS50850">
    <property type="entry name" value="MFS"/>
    <property type="match status" value="1"/>
</dbReference>
<feature type="transmembrane region" description="Helical" evidence="7">
    <location>
        <begin position="79"/>
        <end position="97"/>
    </location>
</feature>
<evidence type="ECO:0000256" key="3">
    <source>
        <dbReference type="ARBA" id="ARBA00022692"/>
    </source>
</evidence>
<dbReference type="STRING" id="41067.A0A2I2FA18"/>
<feature type="transmembrane region" description="Helical" evidence="7">
    <location>
        <begin position="453"/>
        <end position="476"/>
    </location>
</feature>
<feature type="transmembrane region" description="Helical" evidence="7">
    <location>
        <begin position="206"/>
        <end position="229"/>
    </location>
</feature>
<dbReference type="AlphaFoldDB" id="A0A2I2FA18"/>
<dbReference type="InterPro" id="IPR036259">
    <property type="entry name" value="MFS_trans_sf"/>
</dbReference>
<evidence type="ECO:0000256" key="4">
    <source>
        <dbReference type="ARBA" id="ARBA00022989"/>
    </source>
</evidence>
<dbReference type="CDD" id="cd17323">
    <property type="entry name" value="MFS_Tpo1_MDR_like"/>
    <property type="match status" value="1"/>
</dbReference>
<feature type="compositionally biased region" description="Polar residues" evidence="6">
    <location>
        <begin position="28"/>
        <end position="39"/>
    </location>
</feature>
<evidence type="ECO:0000313" key="10">
    <source>
        <dbReference type="Proteomes" id="UP000234585"/>
    </source>
</evidence>
<keyword evidence="3 7" id="KW-0812">Transmembrane</keyword>
<evidence type="ECO:0000256" key="6">
    <source>
        <dbReference type="SAM" id="MobiDB-lite"/>
    </source>
</evidence>
<dbReference type="Proteomes" id="UP000234585">
    <property type="component" value="Unassembled WGS sequence"/>
</dbReference>
<dbReference type="GO" id="GO:0022857">
    <property type="term" value="F:transmembrane transporter activity"/>
    <property type="evidence" value="ECO:0007669"/>
    <property type="project" value="InterPro"/>
</dbReference>
<organism evidence="9 10">
    <name type="scientific">Aspergillus candidus</name>
    <dbReference type="NCBI Taxonomy" id="41067"/>
    <lineage>
        <taxon>Eukaryota</taxon>
        <taxon>Fungi</taxon>
        <taxon>Dikarya</taxon>
        <taxon>Ascomycota</taxon>
        <taxon>Pezizomycotina</taxon>
        <taxon>Eurotiomycetes</taxon>
        <taxon>Eurotiomycetidae</taxon>
        <taxon>Eurotiales</taxon>
        <taxon>Aspergillaceae</taxon>
        <taxon>Aspergillus</taxon>
        <taxon>Aspergillus subgen. Circumdati</taxon>
    </lineage>
</organism>
<feature type="transmembrane region" description="Helical" evidence="7">
    <location>
        <begin position="395"/>
        <end position="414"/>
    </location>
</feature>
<feature type="transmembrane region" description="Helical" evidence="7">
    <location>
        <begin position="488"/>
        <end position="510"/>
    </location>
</feature>
<protein>
    <submittedName>
        <fullName evidence="9">MFS multidrug transporter</fullName>
    </submittedName>
</protein>
<keyword evidence="5 7" id="KW-0472">Membrane</keyword>
<dbReference type="InterPro" id="IPR020846">
    <property type="entry name" value="MFS_dom"/>
</dbReference>
<dbReference type="EMBL" id="KZ559143">
    <property type="protein sequence ID" value="PLB37466.1"/>
    <property type="molecule type" value="Genomic_DNA"/>
</dbReference>
<keyword evidence="4 7" id="KW-1133">Transmembrane helix</keyword>
<keyword evidence="10" id="KW-1185">Reference proteome</keyword>
<sequence>MASEKKVGDALSSVVPVSPGCDTPRGESVTSLHSGQGSPQADDDDGYQLIELGDGHVLVEFSDGSLKNPNNWSTGKKSYMVLAAIFLVMNSGISASLPSNCVPAIMEDFHIQGKGQNVLPTAIFLIGYVVGPLVFSPLSETIGRRPVLSWTLTAFVLGTLACALAPSWPSLLVFRLMCGLAGAAPQTVVGGLYADLFGDQRTRGRVMAFYMAASSFGPIIGPIISGFAVQYGWRWTFRIDVILAGCCWLYHLFMSETFAPVILKKQAARLNKVSGSTCHVSRKQLQAINAKSSFVQIFTRPITMLVTEPIVLCSAIYIALAYSLIFFYFQAYPIIFQRITSSPYHSSPIYSPILTTTVGIGAVCSGLFSFYYDTIYEKAKARGKPWTASPEMQRLPLSCIAGPCLTISLFWLAWTANRSVHWTAPVLSGLLFGLGYQTIFISLLTYVTDAYRIYSASALAASVILRSIVGALFPLAADPLYASLGVEWGTSVVGFISVACVPIPMVFLYAGPWIRKRSRFCQRLLREDEEMKGIVGGFGGVREV</sequence>
<comment type="subcellular location">
    <subcellularLocation>
        <location evidence="1">Cell membrane</location>
        <topology evidence="1">Multi-pass membrane protein</topology>
    </subcellularLocation>
</comment>
<feature type="transmembrane region" description="Helical" evidence="7">
    <location>
        <begin position="117"/>
        <end position="135"/>
    </location>
</feature>
<dbReference type="GeneID" id="36522322"/>
<reference evidence="9 10" key="1">
    <citation type="submission" date="2017-12" db="EMBL/GenBank/DDBJ databases">
        <authorList>
            <consortium name="DOE Joint Genome Institute"/>
            <person name="Haridas S."/>
            <person name="Kjaerbolling I."/>
            <person name="Vesth T.C."/>
            <person name="Frisvad J.C."/>
            <person name="Nybo J.L."/>
            <person name="Theobald S."/>
            <person name="Kuo A."/>
            <person name="Bowyer P."/>
            <person name="Matsuda Y."/>
            <person name="Mondo S."/>
            <person name="Lyhne E.K."/>
            <person name="Kogle M.E."/>
            <person name="Clum A."/>
            <person name="Lipzen A."/>
            <person name="Salamov A."/>
            <person name="Ngan C.Y."/>
            <person name="Daum C."/>
            <person name="Chiniquy J."/>
            <person name="Barry K."/>
            <person name="LaButti K."/>
            <person name="Simmons B.A."/>
            <person name="Magnuson J.K."/>
            <person name="Mortensen U.H."/>
            <person name="Larsen T.O."/>
            <person name="Grigoriev I.V."/>
            <person name="Baker S.E."/>
            <person name="Andersen M.R."/>
            <person name="Nordberg H.P."/>
            <person name="Cantor M.N."/>
            <person name="Hua S.X."/>
        </authorList>
    </citation>
    <scope>NUCLEOTIDE SEQUENCE [LARGE SCALE GENOMIC DNA]</scope>
    <source>
        <strain evidence="9 10">CBS 102.13</strain>
    </source>
</reference>
<dbReference type="FunFam" id="1.20.1250.20:FF:000082">
    <property type="entry name" value="MFS multidrug transporter, putative"/>
    <property type="match status" value="1"/>
</dbReference>
<feature type="transmembrane region" description="Helical" evidence="7">
    <location>
        <begin position="426"/>
        <end position="446"/>
    </location>
</feature>
<proteinExistence type="inferred from homology"/>
<dbReference type="Pfam" id="PF07690">
    <property type="entry name" value="MFS_1"/>
    <property type="match status" value="1"/>
</dbReference>
<dbReference type="Gene3D" id="1.20.1250.20">
    <property type="entry name" value="MFS general substrate transporter like domains"/>
    <property type="match status" value="1"/>
</dbReference>
<feature type="transmembrane region" description="Helical" evidence="7">
    <location>
        <begin position="349"/>
        <end position="374"/>
    </location>
</feature>
<feature type="region of interest" description="Disordered" evidence="6">
    <location>
        <begin position="1"/>
        <end position="44"/>
    </location>
</feature>
<feature type="transmembrane region" description="Helical" evidence="7">
    <location>
        <begin position="172"/>
        <end position="194"/>
    </location>
</feature>
<dbReference type="PANTHER" id="PTHR23502:SF74">
    <property type="entry name" value="MAJOR FACILITATOR SUPERFAMILY (MFS) PROFILE DOMAIN-CONTAINING PROTEIN"/>
    <property type="match status" value="1"/>
</dbReference>
<evidence type="ECO:0000256" key="5">
    <source>
        <dbReference type="ARBA" id="ARBA00023136"/>
    </source>
</evidence>
<feature type="transmembrane region" description="Helical" evidence="7">
    <location>
        <begin position="147"/>
        <end position="166"/>
    </location>
</feature>
<comment type="similarity">
    <text evidence="2">Belongs to the major facilitator superfamily.</text>
</comment>
<name>A0A2I2FA18_ASPCN</name>
<dbReference type="SUPFAM" id="SSF103473">
    <property type="entry name" value="MFS general substrate transporter"/>
    <property type="match status" value="1"/>
</dbReference>
<evidence type="ECO:0000256" key="2">
    <source>
        <dbReference type="ARBA" id="ARBA00008335"/>
    </source>
</evidence>
<accession>A0A2I2FA18</accession>
<gene>
    <name evidence="9" type="ORF">BDW47DRAFT_118079</name>
</gene>
<evidence type="ECO:0000256" key="7">
    <source>
        <dbReference type="SAM" id="Phobius"/>
    </source>
</evidence>
<evidence type="ECO:0000256" key="1">
    <source>
        <dbReference type="ARBA" id="ARBA00004651"/>
    </source>
</evidence>
<evidence type="ECO:0000259" key="8">
    <source>
        <dbReference type="PROSITE" id="PS50850"/>
    </source>
</evidence>
<dbReference type="PANTHER" id="PTHR23502">
    <property type="entry name" value="MAJOR FACILITATOR SUPERFAMILY"/>
    <property type="match status" value="1"/>
</dbReference>
<dbReference type="RefSeq" id="XP_024671478.1">
    <property type="nucleotide sequence ID" value="XM_024815162.1"/>
</dbReference>
<feature type="domain" description="Major facilitator superfamily (MFS) profile" evidence="8">
    <location>
        <begin position="80"/>
        <end position="515"/>
    </location>
</feature>
<evidence type="ECO:0000313" key="9">
    <source>
        <dbReference type="EMBL" id="PLB37466.1"/>
    </source>
</evidence>
<feature type="transmembrane region" description="Helical" evidence="7">
    <location>
        <begin position="310"/>
        <end position="329"/>
    </location>
</feature>
<dbReference type="GO" id="GO:0005886">
    <property type="term" value="C:plasma membrane"/>
    <property type="evidence" value="ECO:0007669"/>
    <property type="project" value="UniProtKB-SubCell"/>
</dbReference>